<dbReference type="PANTHER" id="PTHR45929">
    <property type="entry name" value="JAK PATHWAY SIGNAL TRANSDUCTION ADAPTOR MOLECULE"/>
    <property type="match status" value="1"/>
</dbReference>
<dbReference type="GO" id="GO:0043328">
    <property type="term" value="P:protein transport to vacuole involved in ubiquitin-dependent protein catabolic process via the multivesicular body sorting pathway"/>
    <property type="evidence" value="ECO:0007669"/>
    <property type="project" value="TreeGrafter"/>
</dbReference>
<dbReference type="GO" id="GO:0033565">
    <property type="term" value="C:ESCRT-0 complex"/>
    <property type="evidence" value="ECO:0007669"/>
    <property type="project" value="TreeGrafter"/>
</dbReference>
<organism evidence="5 6">
    <name type="scientific">Gracilariopsis chorda</name>
    <dbReference type="NCBI Taxonomy" id="448386"/>
    <lineage>
        <taxon>Eukaryota</taxon>
        <taxon>Rhodophyta</taxon>
        <taxon>Florideophyceae</taxon>
        <taxon>Rhodymeniophycidae</taxon>
        <taxon>Gracilariales</taxon>
        <taxon>Gracilariaceae</taxon>
        <taxon>Gracilariopsis</taxon>
    </lineage>
</organism>
<evidence type="ECO:0000256" key="2">
    <source>
        <dbReference type="PROSITE-ProRule" id="PRU00192"/>
    </source>
</evidence>
<dbReference type="STRING" id="448386.A0A2V3IH50"/>
<feature type="compositionally biased region" description="Basic residues" evidence="3">
    <location>
        <begin position="377"/>
        <end position="388"/>
    </location>
</feature>
<proteinExistence type="predicted"/>
<dbReference type="Gene3D" id="2.30.30.40">
    <property type="entry name" value="SH3 Domains"/>
    <property type="match status" value="1"/>
</dbReference>
<feature type="compositionally biased region" description="Polar residues" evidence="3">
    <location>
        <begin position="396"/>
        <end position="408"/>
    </location>
</feature>
<dbReference type="Proteomes" id="UP000247409">
    <property type="component" value="Unassembled WGS sequence"/>
</dbReference>
<feature type="compositionally biased region" description="Polar residues" evidence="3">
    <location>
        <begin position="258"/>
        <end position="267"/>
    </location>
</feature>
<feature type="compositionally biased region" description="Basic and acidic residues" evidence="3">
    <location>
        <begin position="7"/>
        <end position="29"/>
    </location>
</feature>
<evidence type="ECO:0000256" key="3">
    <source>
        <dbReference type="SAM" id="MobiDB-lite"/>
    </source>
</evidence>
<feature type="domain" description="SH3" evidence="4">
    <location>
        <begin position="308"/>
        <end position="367"/>
    </location>
</feature>
<feature type="region of interest" description="Disordered" evidence="3">
    <location>
        <begin position="98"/>
        <end position="119"/>
    </location>
</feature>
<keyword evidence="6" id="KW-1185">Reference proteome</keyword>
<dbReference type="SUPFAM" id="SSF50044">
    <property type="entry name" value="SH3-domain"/>
    <property type="match status" value="1"/>
</dbReference>
<dbReference type="PANTHER" id="PTHR45929:SF3">
    <property type="entry name" value="JAK PATHWAY SIGNAL TRANSDUCTION ADAPTOR MOLECULE"/>
    <property type="match status" value="1"/>
</dbReference>
<feature type="compositionally biased region" description="Polar residues" evidence="3">
    <location>
        <begin position="237"/>
        <end position="251"/>
    </location>
</feature>
<gene>
    <name evidence="5" type="ORF">BWQ96_08897</name>
</gene>
<sequence length="408" mass="45312">MRARASYKADMEKRQKKLQADRKRDTSRLRDKHRRLKEITNQYTMFHNRVIQSFNYLERNMGTFVTGPLRALVTIMTEVSKSTVQSLDHVFKLVADTPPITTDPSPTPPLATDDIGGIVGDEVWDDDFQEESDADPEPDEDRNEQDNLEQPALARVSSQLPPKSTHRVHSAEAVSKNSNSISGADQLGFEVLGISSPRRGQSPSSAPAELTRSISPAISLPAFSTTANGSHRDVSVGPSSISGRISQSAQESYLPPSSVASSTSTENVGHDSHRLSPNGAPSFRRRRQGDGKGSLDTVNSIEGAAKNEVLLRVVAKYDFRPQEANELELRTGDVIEVTATTDRGWWLGQIGRAHGYFPRTYTRELNAEEELAYLNDKRRRMRRGHRRHDSQESRRSGQTASQSSVHVL</sequence>
<evidence type="ECO:0000313" key="6">
    <source>
        <dbReference type="Proteomes" id="UP000247409"/>
    </source>
</evidence>
<dbReference type="InterPro" id="IPR036028">
    <property type="entry name" value="SH3-like_dom_sf"/>
</dbReference>
<evidence type="ECO:0000256" key="1">
    <source>
        <dbReference type="ARBA" id="ARBA00022443"/>
    </source>
</evidence>
<dbReference type="InterPro" id="IPR001452">
    <property type="entry name" value="SH3_domain"/>
</dbReference>
<dbReference type="SMART" id="SM00326">
    <property type="entry name" value="SH3"/>
    <property type="match status" value="1"/>
</dbReference>
<dbReference type="PRINTS" id="PR00452">
    <property type="entry name" value="SH3DOMAIN"/>
</dbReference>
<feature type="region of interest" description="Disordered" evidence="3">
    <location>
        <begin position="376"/>
        <end position="408"/>
    </location>
</feature>
<accession>A0A2V3IH50</accession>
<feature type="region of interest" description="Disordered" evidence="3">
    <location>
        <begin position="223"/>
        <end position="298"/>
    </location>
</feature>
<dbReference type="InterPro" id="IPR050670">
    <property type="entry name" value="STAM"/>
</dbReference>
<dbReference type="AlphaFoldDB" id="A0A2V3IH50"/>
<evidence type="ECO:0000259" key="4">
    <source>
        <dbReference type="PROSITE" id="PS50002"/>
    </source>
</evidence>
<evidence type="ECO:0000313" key="5">
    <source>
        <dbReference type="EMBL" id="PXF41399.1"/>
    </source>
</evidence>
<feature type="region of interest" description="Disordered" evidence="3">
    <location>
        <begin position="155"/>
        <end position="182"/>
    </location>
</feature>
<dbReference type="OrthoDB" id="207120at2759"/>
<keyword evidence="1 2" id="KW-0728">SH3 domain</keyword>
<protein>
    <submittedName>
        <fullName evidence="5">Protein E(Sev)2B</fullName>
    </submittedName>
</protein>
<dbReference type="Pfam" id="PF14604">
    <property type="entry name" value="SH3_9"/>
    <property type="match status" value="1"/>
</dbReference>
<comment type="caution">
    <text evidence="5">The sequence shown here is derived from an EMBL/GenBank/DDBJ whole genome shotgun (WGS) entry which is preliminary data.</text>
</comment>
<dbReference type="EMBL" id="NBIV01000218">
    <property type="protein sequence ID" value="PXF41399.1"/>
    <property type="molecule type" value="Genomic_DNA"/>
</dbReference>
<feature type="region of interest" description="Disordered" evidence="3">
    <location>
        <begin position="1"/>
        <end position="29"/>
    </location>
</feature>
<reference evidence="5 6" key="1">
    <citation type="journal article" date="2018" name="Mol. Biol. Evol.">
        <title>Analysis of the draft genome of the red seaweed Gracilariopsis chorda provides insights into genome size evolution in Rhodophyta.</title>
        <authorList>
            <person name="Lee J."/>
            <person name="Yang E.C."/>
            <person name="Graf L."/>
            <person name="Yang J.H."/>
            <person name="Qiu H."/>
            <person name="Zel Zion U."/>
            <person name="Chan C.X."/>
            <person name="Stephens T.G."/>
            <person name="Weber A.P.M."/>
            <person name="Boo G.H."/>
            <person name="Boo S.M."/>
            <person name="Kim K.M."/>
            <person name="Shin Y."/>
            <person name="Jung M."/>
            <person name="Lee S.J."/>
            <person name="Yim H.S."/>
            <person name="Lee J.H."/>
            <person name="Bhattacharya D."/>
            <person name="Yoon H.S."/>
        </authorList>
    </citation>
    <scope>NUCLEOTIDE SEQUENCE [LARGE SCALE GENOMIC DNA]</scope>
    <source>
        <strain evidence="5 6">SKKU-2015</strain>
        <tissue evidence="5">Whole body</tissue>
    </source>
</reference>
<name>A0A2V3IH50_9FLOR</name>
<dbReference type="PROSITE" id="PS50002">
    <property type="entry name" value="SH3"/>
    <property type="match status" value="1"/>
</dbReference>